<dbReference type="KEGG" id="fll:EI427_03615"/>
<name>A0A3Q9FLI8_9BACT</name>
<dbReference type="AlphaFoldDB" id="A0A3Q9FLI8"/>
<dbReference type="PROSITE" id="PS51257">
    <property type="entry name" value="PROKAR_LIPOPROTEIN"/>
    <property type="match status" value="1"/>
</dbReference>
<feature type="chain" id="PRO_5018605132" description="Lipoprotein" evidence="1">
    <location>
        <begin position="22"/>
        <end position="141"/>
    </location>
</feature>
<evidence type="ECO:0008006" key="4">
    <source>
        <dbReference type="Google" id="ProtNLM"/>
    </source>
</evidence>
<sequence length="141" mass="15897">MKNILLSISVLFMFLTSCTLDVTHPEPEGVVKYEGYTDTNTKMYIELKGNLIVGYSVQVSGKLSDYKVEKTFEDSNSNGFAFKSKEVLYIDLSGDNQFTSFVRGEIVNNQIIGEYQVAEPNEVLNKNFLVAKGTFKLNQKK</sequence>
<dbReference type="OrthoDB" id="9830120at2"/>
<dbReference type="EMBL" id="CP034562">
    <property type="protein sequence ID" value="AZQ61341.1"/>
    <property type="molecule type" value="Genomic_DNA"/>
</dbReference>
<evidence type="ECO:0000313" key="3">
    <source>
        <dbReference type="Proteomes" id="UP000267268"/>
    </source>
</evidence>
<reference evidence="2 3" key="1">
    <citation type="submission" date="2018-12" db="EMBL/GenBank/DDBJ databases">
        <title>Flammeovirga pectinis sp. nov., isolated from the gut of the Korean scallop, Patinopecten yessoensis.</title>
        <authorList>
            <person name="Bae J.-W."/>
            <person name="Jeong Y.-S."/>
            <person name="Kang W."/>
        </authorList>
    </citation>
    <scope>NUCLEOTIDE SEQUENCE [LARGE SCALE GENOMIC DNA]</scope>
    <source>
        <strain evidence="2 3">L12M1</strain>
    </source>
</reference>
<gene>
    <name evidence="2" type="ORF">EI427_03615</name>
</gene>
<evidence type="ECO:0000256" key="1">
    <source>
        <dbReference type="SAM" id="SignalP"/>
    </source>
</evidence>
<accession>A0A3Q9FLI8</accession>
<feature type="signal peptide" evidence="1">
    <location>
        <begin position="1"/>
        <end position="21"/>
    </location>
</feature>
<dbReference type="Proteomes" id="UP000267268">
    <property type="component" value="Chromosome 1"/>
</dbReference>
<protein>
    <recommendedName>
        <fullName evidence="4">Lipoprotein</fullName>
    </recommendedName>
</protein>
<organism evidence="2 3">
    <name type="scientific">Flammeovirga pectinis</name>
    <dbReference type="NCBI Taxonomy" id="2494373"/>
    <lineage>
        <taxon>Bacteria</taxon>
        <taxon>Pseudomonadati</taxon>
        <taxon>Bacteroidota</taxon>
        <taxon>Cytophagia</taxon>
        <taxon>Cytophagales</taxon>
        <taxon>Flammeovirgaceae</taxon>
        <taxon>Flammeovirga</taxon>
    </lineage>
</organism>
<evidence type="ECO:0000313" key="2">
    <source>
        <dbReference type="EMBL" id="AZQ61341.1"/>
    </source>
</evidence>
<proteinExistence type="predicted"/>
<keyword evidence="3" id="KW-1185">Reference proteome</keyword>
<dbReference type="RefSeq" id="WP_126611721.1">
    <property type="nucleotide sequence ID" value="NZ_CP034562.1"/>
</dbReference>
<keyword evidence="1" id="KW-0732">Signal</keyword>